<accession>A0ABP9E886</accession>
<keyword evidence="2 9" id="KW-0813">Transport</keyword>
<sequence>MANTSLYHEDKIPSPWHQIWRHYQSRPSAVVGLWALLLVVFLSLFGPLIAPFSAEQQATEHLLAPPSWFADGSVDYFLGTDALGRDLLSRLLHGAHLTFGYAALIVWVALCLGFVIGTLSGASKGLQSSVLGHLLDALLSLPSLLLALLFAAVLGPGAHNVFWAVGLALLPGFVRVVHNAIHEEMQKEYVMAARLDGASRWQLLRYVIWPNITDPVVVHTTLAFSTAILDIAVLGFLSLGTQAPSPEWGSMVREGTNNVLSAPWTVTMPGLAILFSVLATNLVGDGLRQAIAEERG</sequence>
<dbReference type="PANTHER" id="PTHR43386">
    <property type="entry name" value="OLIGOPEPTIDE TRANSPORT SYSTEM PERMEASE PROTEIN APPC"/>
    <property type="match status" value="1"/>
</dbReference>
<dbReference type="PANTHER" id="PTHR43386:SF5">
    <property type="entry name" value="PUTRESCINE EXPORT SYSTEM PERMEASE PROTEIN SAPC"/>
    <property type="match status" value="1"/>
</dbReference>
<evidence type="ECO:0000256" key="2">
    <source>
        <dbReference type="ARBA" id="ARBA00022448"/>
    </source>
</evidence>
<reference evidence="12" key="1">
    <citation type="journal article" date="2019" name="Int. J. Syst. Evol. Microbiol.">
        <title>The Global Catalogue of Microorganisms (GCM) 10K type strain sequencing project: providing services to taxonomists for standard genome sequencing and annotation.</title>
        <authorList>
            <consortium name="The Broad Institute Genomics Platform"/>
            <consortium name="The Broad Institute Genome Sequencing Center for Infectious Disease"/>
            <person name="Wu L."/>
            <person name="Ma J."/>
        </authorList>
    </citation>
    <scope>NUCLEOTIDE SEQUENCE [LARGE SCALE GENOMIC DNA]</scope>
    <source>
        <strain evidence="12">JCM 18401</strain>
    </source>
</reference>
<comment type="similarity">
    <text evidence="8">Belongs to the binding-protein-dependent transport system permease family. OppBC subfamily.</text>
</comment>
<dbReference type="Proteomes" id="UP001499988">
    <property type="component" value="Unassembled WGS sequence"/>
</dbReference>
<evidence type="ECO:0000313" key="12">
    <source>
        <dbReference type="Proteomes" id="UP001499988"/>
    </source>
</evidence>
<protein>
    <submittedName>
        <fullName evidence="11">ABC transporter permease subunit</fullName>
    </submittedName>
</protein>
<dbReference type="EMBL" id="BAABJZ010000003">
    <property type="protein sequence ID" value="GAA4872024.1"/>
    <property type="molecule type" value="Genomic_DNA"/>
</dbReference>
<feature type="domain" description="ABC transmembrane type-1" evidence="10">
    <location>
        <begin position="95"/>
        <end position="284"/>
    </location>
</feature>
<feature type="transmembrane region" description="Helical" evidence="9">
    <location>
        <begin position="259"/>
        <end position="279"/>
    </location>
</feature>
<feature type="transmembrane region" description="Helical" evidence="9">
    <location>
        <begin position="29"/>
        <end position="50"/>
    </location>
</feature>
<proteinExistence type="inferred from homology"/>
<keyword evidence="12" id="KW-1185">Reference proteome</keyword>
<feature type="transmembrane region" description="Helical" evidence="9">
    <location>
        <begin position="161"/>
        <end position="181"/>
    </location>
</feature>
<keyword evidence="3" id="KW-1003">Cell membrane</keyword>
<comment type="caution">
    <text evidence="11">The sequence shown here is derived from an EMBL/GenBank/DDBJ whole genome shotgun (WGS) entry which is preliminary data.</text>
</comment>
<dbReference type="InterPro" id="IPR035906">
    <property type="entry name" value="MetI-like_sf"/>
</dbReference>
<evidence type="ECO:0000256" key="4">
    <source>
        <dbReference type="ARBA" id="ARBA00022519"/>
    </source>
</evidence>
<dbReference type="Pfam" id="PF12911">
    <property type="entry name" value="OppC_N"/>
    <property type="match status" value="1"/>
</dbReference>
<feature type="transmembrane region" description="Helical" evidence="9">
    <location>
        <begin position="134"/>
        <end position="155"/>
    </location>
</feature>
<evidence type="ECO:0000256" key="8">
    <source>
        <dbReference type="ARBA" id="ARBA00024202"/>
    </source>
</evidence>
<feature type="transmembrane region" description="Helical" evidence="9">
    <location>
        <begin position="99"/>
        <end position="122"/>
    </location>
</feature>
<comment type="subcellular location">
    <subcellularLocation>
        <location evidence="1">Cell inner membrane</location>
        <topology evidence="1">Multi-pass membrane protein</topology>
    </subcellularLocation>
    <subcellularLocation>
        <location evidence="9">Cell membrane</location>
        <topology evidence="9">Multi-pass membrane protein</topology>
    </subcellularLocation>
</comment>
<evidence type="ECO:0000259" key="10">
    <source>
        <dbReference type="PROSITE" id="PS50928"/>
    </source>
</evidence>
<evidence type="ECO:0000313" key="11">
    <source>
        <dbReference type="EMBL" id="GAA4872024.1"/>
    </source>
</evidence>
<evidence type="ECO:0000256" key="1">
    <source>
        <dbReference type="ARBA" id="ARBA00004429"/>
    </source>
</evidence>
<dbReference type="Gene3D" id="1.10.3720.10">
    <property type="entry name" value="MetI-like"/>
    <property type="match status" value="1"/>
</dbReference>
<keyword evidence="4" id="KW-0997">Cell inner membrane</keyword>
<keyword evidence="5 9" id="KW-0812">Transmembrane</keyword>
<dbReference type="RefSeq" id="WP_345332179.1">
    <property type="nucleotide sequence ID" value="NZ_BAABJZ010000003.1"/>
</dbReference>
<dbReference type="SUPFAM" id="SSF161098">
    <property type="entry name" value="MetI-like"/>
    <property type="match status" value="1"/>
</dbReference>
<gene>
    <name evidence="11" type="ORF">GCM10023333_01010</name>
</gene>
<evidence type="ECO:0000256" key="5">
    <source>
        <dbReference type="ARBA" id="ARBA00022692"/>
    </source>
</evidence>
<feature type="transmembrane region" description="Helical" evidence="9">
    <location>
        <begin position="216"/>
        <end position="239"/>
    </location>
</feature>
<dbReference type="Pfam" id="PF00528">
    <property type="entry name" value="BPD_transp_1"/>
    <property type="match status" value="1"/>
</dbReference>
<evidence type="ECO:0000256" key="7">
    <source>
        <dbReference type="ARBA" id="ARBA00023136"/>
    </source>
</evidence>
<evidence type="ECO:0000256" key="9">
    <source>
        <dbReference type="RuleBase" id="RU363032"/>
    </source>
</evidence>
<keyword evidence="6 9" id="KW-1133">Transmembrane helix</keyword>
<evidence type="ECO:0000256" key="6">
    <source>
        <dbReference type="ARBA" id="ARBA00022989"/>
    </source>
</evidence>
<organism evidence="11 12">
    <name type="scientific">Ferrimonas pelagia</name>
    <dbReference type="NCBI Taxonomy" id="1177826"/>
    <lineage>
        <taxon>Bacteria</taxon>
        <taxon>Pseudomonadati</taxon>
        <taxon>Pseudomonadota</taxon>
        <taxon>Gammaproteobacteria</taxon>
        <taxon>Alteromonadales</taxon>
        <taxon>Ferrimonadaceae</taxon>
        <taxon>Ferrimonas</taxon>
    </lineage>
</organism>
<name>A0ABP9E886_9GAMM</name>
<evidence type="ECO:0000256" key="3">
    <source>
        <dbReference type="ARBA" id="ARBA00022475"/>
    </source>
</evidence>
<dbReference type="CDD" id="cd06261">
    <property type="entry name" value="TM_PBP2"/>
    <property type="match status" value="1"/>
</dbReference>
<dbReference type="InterPro" id="IPR025966">
    <property type="entry name" value="OppC_N"/>
</dbReference>
<dbReference type="InterPro" id="IPR000515">
    <property type="entry name" value="MetI-like"/>
</dbReference>
<dbReference type="InterPro" id="IPR050366">
    <property type="entry name" value="BP-dependent_transpt_permease"/>
</dbReference>
<keyword evidence="7 9" id="KW-0472">Membrane</keyword>
<dbReference type="PROSITE" id="PS50928">
    <property type="entry name" value="ABC_TM1"/>
    <property type="match status" value="1"/>
</dbReference>